<accession>A0AAD7DZ20</accession>
<keyword evidence="3" id="KW-1185">Reference proteome</keyword>
<protein>
    <submittedName>
        <fullName evidence="2">Uncharacterized protein</fullName>
    </submittedName>
</protein>
<comment type="caution">
    <text evidence="2">The sequence shown here is derived from an EMBL/GenBank/DDBJ whole genome shotgun (WGS) entry which is preliminary data.</text>
</comment>
<organism evidence="2 3">
    <name type="scientific">Mycena rosella</name>
    <name type="common">Pink bonnet</name>
    <name type="synonym">Agaricus rosellus</name>
    <dbReference type="NCBI Taxonomy" id="1033263"/>
    <lineage>
        <taxon>Eukaryota</taxon>
        <taxon>Fungi</taxon>
        <taxon>Dikarya</taxon>
        <taxon>Basidiomycota</taxon>
        <taxon>Agaricomycotina</taxon>
        <taxon>Agaricomycetes</taxon>
        <taxon>Agaricomycetidae</taxon>
        <taxon>Agaricales</taxon>
        <taxon>Marasmiineae</taxon>
        <taxon>Mycenaceae</taxon>
        <taxon>Mycena</taxon>
    </lineage>
</organism>
<dbReference type="EMBL" id="JARKIE010000014">
    <property type="protein sequence ID" value="KAJ7702633.1"/>
    <property type="molecule type" value="Genomic_DNA"/>
</dbReference>
<evidence type="ECO:0000313" key="2">
    <source>
        <dbReference type="EMBL" id="KAJ7702633.1"/>
    </source>
</evidence>
<dbReference type="AlphaFoldDB" id="A0AAD7DZ20"/>
<sequence>MDEQFNFVVGGLEMKLHPAQNQSSSPLTVVMVLTDPYSRISSEYLAGSRRVLLSLSHCRSLGHFIGHLLCKQVAEDKKILSCLFLRVINGLVESGQPWHLEICIRIISACFTHHKCGNVERRSKVEDRVMEAGEGDKALQPYGGERPQPPDFVESILEPLNFIPDLFAPGAVSISKMHVGDVRARILSRRGRGMTRDRLVGREGLVRQVMLGNRKAQGRLALRSKVVLIDWRREAGGKSVRARSVDKAVRLSECETSDTSTGVIHIPGSLIYKGVAKVAKVTFVGPIMTTVSVNPKPELSAPTTSSWKASTPARERSNSPLTSLSGSDSEEDDGTPKIACPTSVTRKMISNHTAWEGNRETTENVTAHVHKLATALLNTSEALTFQDKKQMNKKFPYLKRYAKNWPTMCILQAHLKVTSTAAKNALLLNFTT</sequence>
<gene>
    <name evidence="2" type="ORF">B0H17DRAFT_1127585</name>
</gene>
<evidence type="ECO:0000313" key="3">
    <source>
        <dbReference type="Proteomes" id="UP001221757"/>
    </source>
</evidence>
<dbReference type="Proteomes" id="UP001221757">
    <property type="component" value="Unassembled WGS sequence"/>
</dbReference>
<name>A0AAD7DZ20_MYCRO</name>
<evidence type="ECO:0000256" key="1">
    <source>
        <dbReference type="SAM" id="MobiDB-lite"/>
    </source>
</evidence>
<proteinExistence type="predicted"/>
<reference evidence="2" key="1">
    <citation type="submission" date="2023-03" db="EMBL/GenBank/DDBJ databases">
        <title>Massive genome expansion in bonnet fungi (Mycena s.s.) driven by repeated elements and novel gene families across ecological guilds.</title>
        <authorList>
            <consortium name="Lawrence Berkeley National Laboratory"/>
            <person name="Harder C.B."/>
            <person name="Miyauchi S."/>
            <person name="Viragh M."/>
            <person name="Kuo A."/>
            <person name="Thoen E."/>
            <person name="Andreopoulos B."/>
            <person name="Lu D."/>
            <person name="Skrede I."/>
            <person name="Drula E."/>
            <person name="Henrissat B."/>
            <person name="Morin E."/>
            <person name="Kohler A."/>
            <person name="Barry K."/>
            <person name="LaButti K."/>
            <person name="Morin E."/>
            <person name="Salamov A."/>
            <person name="Lipzen A."/>
            <person name="Mereny Z."/>
            <person name="Hegedus B."/>
            <person name="Baldrian P."/>
            <person name="Stursova M."/>
            <person name="Weitz H."/>
            <person name="Taylor A."/>
            <person name="Grigoriev I.V."/>
            <person name="Nagy L.G."/>
            <person name="Martin F."/>
            <person name="Kauserud H."/>
        </authorList>
    </citation>
    <scope>NUCLEOTIDE SEQUENCE</scope>
    <source>
        <strain evidence="2">CBHHK067</strain>
    </source>
</reference>
<feature type="region of interest" description="Disordered" evidence="1">
    <location>
        <begin position="292"/>
        <end position="341"/>
    </location>
</feature>